<dbReference type="Pfam" id="PF16924">
    <property type="entry name" value="DpaA_N"/>
    <property type="match status" value="1"/>
</dbReference>
<dbReference type="NCBIfam" id="NF006162">
    <property type="entry name" value="PRK08306.1"/>
    <property type="match status" value="1"/>
</dbReference>
<dbReference type="Proteomes" id="UP001596022">
    <property type="component" value="Unassembled WGS sequence"/>
</dbReference>
<evidence type="ECO:0000259" key="1">
    <source>
        <dbReference type="Pfam" id="PF01262"/>
    </source>
</evidence>
<dbReference type="RefSeq" id="WP_376845502.1">
    <property type="nucleotide sequence ID" value="NZ_JBHSFW010000001.1"/>
</dbReference>
<keyword evidence="4" id="KW-1185">Reference proteome</keyword>
<gene>
    <name evidence="3" type="primary">dpaA</name>
    <name evidence="3" type="ORF">ACFO4N_01460</name>
</gene>
<dbReference type="InterPro" id="IPR031629">
    <property type="entry name" value="DpaA_N"/>
</dbReference>
<feature type="domain" description="Dipicolinate synthase subunit A N-terminal" evidence="2">
    <location>
        <begin position="6"/>
        <end position="123"/>
    </location>
</feature>
<reference evidence="4" key="1">
    <citation type="journal article" date="2019" name="Int. J. Syst. Evol. Microbiol.">
        <title>The Global Catalogue of Microorganisms (GCM) 10K type strain sequencing project: providing services to taxonomists for standard genome sequencing and annotation.</title>
        <authorList>
            <consortium name="The Broad Institute Genomics Platform"/>
            <consortium name="The Broad Institute Genome Sequencing Center for Infectious Disease"/>
            <person name="Wu L."/>
            <person name="Ma J."/>
        </authorList>
    </citation>
    <scope>NUCLEOTIDE SEQUENCE [LARGE SCALE GENOMIC DNA]</scope>
    <source>
        <strain evidence="4">CGMCC 1.16306</strain>
    </source>
</reference>
<sequence>MLTGIHIVILGGDARYLEVIRRLNELDAQLDLVGFDHLDHYFNGATKIDLEDIDYPSVDAIVLPVSGTNEEGIVETIFGDKPIRITEEWLSKTPEHCTVYSGISTPFLDECIKKTRRELVKLFERDDLAIYNSVPTVEGTLMLVIQNTDITIHQSNVIILGLGRTGMSLARVFHALGAKVKVAARRPEHLARITEMGMIPIQVKDLEQYVGEVDVVINTIPAKVLTGPVLAKMPPQAFIVDIASKPGGTDFRYAEKRGIKAMLAPSLPGIVAPKTAGRIIANVLSELLLKKFNREDG</sequence>
<dbReference type="EMBL" id="JBHSFW010000001">
    <property type="protein sequence ID" value="MFC4617393.1"/>
    <property type="molecule type" value="Genomic_DNA"/>
</dbReference>
<evidence type="ECO:0000259" key="2">
    <source>
        <dbReference type="Pfam" id="PF16924"/>
    </source>
</evidence>
<proteinExistence type="predicted"/>
<name>A0ABV9GGX6_9BACL</name>
<feature type="domain" description="Alanine dehydrogenase/pyridine nucleotide transhydrogenase NAD(H)-binding" evidence="1">
    <location>
        <begin position="144"/>
        <end position="289"/>
    </location>
</feature>
<dbReference type="Gene3D" id="3.40.50.720">
    <property type="entry name" value="NAD(P)-binding Rossmann-like Domain"/>
    <property type="match status" value="2"/>
</dbReference>
<dbReference type="Pfam" id="PF01262">
    <property type="entry name" value="AlaDh_PNT_C"/>
    <property type="match status" value="1"/>
</dbReference>
<dbReference type="InterPro" id="IPR007698">
    <property type="entry name" value="AlaDH/PNT_NAD(H)-bd"/>
</dbReference>
<dbReference type="InterPro" id="IPR036291">
    <property type="entry name" value="NAD(P)-bd_dom_sf"/>
</dbReference>
<evidence type="ECO:0000313" key="3">
    <source>
        <dbReference type="EMBL" id="MFC4617393.1"/>
    </source>
</evidence>
<dbReference type="NCBIfam" id="TIGR02853">
    <property type="entry name" value="spore_dpaA"/>
    <property type="match status" value="1"/>
</dbReference>
<protein>
    <submittedName>
        <fullName evidence="3">Dipicolinic acid synthetase subunit A</fullName>
    </submittedName>
</protein>
<comment type="caution">
    <text evidence="3">The sequence shown here is derived from an EMBL/GenBank/DDBJ whole genome shotgun (WGS) entry which is preliminary data.</text>
</comment>
<organism evidence="3 4">
    <name type="scientific">Camelliibacillus cellulosilyticus</name>
    <dbReference type="NCBI Taxonomy" id="2174486"/>
    <lineage>
        <taxon>Bacteria</taxon>
        <taxon>Bacillati</taxon>
        <taxon>Bacillota</taxon>
        <taxon>Bacilli</taxon>
        <taxon>Bacillales</taxon>
        <taxon>Sporolactobacillaceae</taxon>
        <taxon>Camelliibacillus</taxon>
    </lineage>
</organism>
<accession>A0ABV9GGX6</accession>
<dbReference type="SUPFAM" id="SSF51735">
    <property type="entry name" value="NAD(P)-binding Rossmann-fold domains"/>
    <property type="match status" value="1"/>
</dbReference>
<dbReference type="InterPro" id="IPR014215">
    <property type="entry name" value="Dipicolinic_acid_synth_A"/>
</dbReference>
<evidence type="ECO:0000313" key="4">
    <source>
        <dbReference type="Proteomes" id="UP001596022"/>
    </source>
</evidence>